<keyword evidence="3" id="KW-0479">Metal-binding</keyword>
<comment type="similarity">
    <text evidence="2">Belongs to the metallo-dependent hydrolases superfamily. Adenosine and AMP deaminases family.</text>
</comment>
<keyword evidence="5" id="KW-0862">Zinc</keyword>
<dbReference type="InterPro" id="IPR001365">
    <property type="entry name" value="A_deaminase_dom"/>
</dbReference>
<dbReference type="PANTHER" id="PTHR43114:SF6">
    <property type="entry name" value="ADENINE DEAMINASE"/>
    <property type="match status" value="1"/>
</dbReference>
<dbReference type="PANTHER" id="PTHR43114">
    <property type="entry name" value="ADENINE DEAMINASE"/>
    <property type="match status" value="1"/>
</dbReference>
<evidence type="ECO:0000256" key="3">
    <source>
        <dbReference type="ARBA" id="ARBA00022723"/>
    </source>
</evidence>
<feature type="domain" description="Adenosine deaminase" evidence="6">
    <location>
        <begin position="15"/>
        <end position="336"/>
    </location>
</feature>
<dbReference type="RefSeq" id="WP_068836194.1">
    <property type="nucleotide sequence ID" value="NZ_JBHSMX010000018.1"/>
</dbReference>
<accession>A0ABW0Q9J9</accession>
<dbReference type="Pfam" id="PF00962">
    <property type="entry name" value="A_deaminase"/>
    <property type="match status" value="1"/>
</dbReference>
<name>A0ABW0Q9J9_9BURK</name>
<dbReference type="SUPFAM" id="SSF51556">
    <property type="entry name" value="Metallo-dependent hydrolases"/>
    <property type="match status" value="1"/>
</dbReference>
<protein>
    <submittedName>
        <fullName evidence="7">Adenosine deaminase</fullName>
    </submittedName>
</protein>
<keyword evidence="8" id="KW-1185">Reference proteome</keyword>
<comment type="caution">
    <text evidence="7">The sequence shown here is derived from an EMBL/GenBank/DDBJ whole genome shotgun (WGS) entry which is preliminary data.</text>
</comment>
<evidence type="ECO:0000259" key="6">
    <source>
        <dbReference type="Pfam" id="PF00962"/>
    </source>
</evidence>
<sequence length="353" mass="39750">MPHSVLSEHFLRAMPKAELHCHLLGTVRQATFTDLARRAKAPLSSEDITAFYTRGEKPVGVLRVLRALDAWLLKTPDDLHRISYEYLQDAAAHQVRYAEFFWNPTGTVRDSGIPYAQAQAAIVRAIADAQADCGIIGRLVPAIDREATPAEALQMVGWLIEHRHPDVPGIGIDYREVDRPPELFVEAYAAARRAGLKTTAHAGEFGMPWSNVQTAVELLKVDRIDHGYTVIDNPAFARQCAERGIVFTVVPTNSYYLRTLAPERWALDHPIRQMPQLGLRIHPNTDDPTLHHVTPTQAWLMMQRDFGFGADDLRGFMLNGLDAAWIDEGTRRQWRSEWSASFDALRRNDAESV</sequence>
<proteinExistence type="inferred from homology"/>
<dbReference type="Gene3D" id="3.20.20.140">
    <property type="entry name" value="Metal-dependent hydrolases"/>
    <property type="match status" value="1"/>
</dbReference>
<evidence type="ECO:0000313" key="8">
    <source>
        <dbReference type="Proteomes" id="UP001596084"/>
    </source>
</evidence>
<gene>
    <name evidence="7" type="ORF">ACFPP7_11520</name>
</gene>
<dbReference type="EMBL" id="JBHSMX010000018">
    <property type="protein sequence ID" value="MFC5521541.1"/>
    <property type="molecule type" value="Genomic_DNA"/>
</dbReference>
<evidence type="ECO:0000256" key="2">
    <source>
        <dbReference type="ARBA" id="ARBA00006676"/>
    </source>
</evidence>
<evidence type="ECO:0000313" key="7">
    <source>
        <dbReference type="EMBL" id="MFC5521541.1"/>
    </source>
</evidence>
<organism evidence="7 8">
    <name type="scientific">Polaromonas jejuensis</name>
    <dbReference type="NCBI Taxonomy" id="457502"/>
    <lineage>
        <taxon>Bacteria</taxon>
        <taxon>Pseudomonadati</taxon>
        <taxon>Pseudomonadota</taxon>
        <taxon>Betaproteobacteria</taxon>
        <taxon>Burkholderiales</taxon>
        <taxon>Comamonadaceae</taxon>
        <taxon>Polaromonas</taxon>
    </lineage>
</organism>
<evidence type="ECO:0000256" key="5">
    <source>
        <dbReference type="ARBA" id="ARBA00022833"/>
    </source>
</evidence>
<dbReference type="InterPro" id="IPR032466">
    <property type="entry name" value="Metal_Hydrolase"/>
</dbReference>
<reference evidence="8" key="1">
    <citation type="journal article" date="2019" name="Int. J. Syst. Evol. Microbiol.">
        <title>The Global Catalogue of Microorganisms (GCM) 10K type strain sequencing project: providing services to taxonomists for standard genome sequencing and annotation.</title>
        <authorList>
            <consortium name="The Broad Institute Genomics Platform"/>
            <consortium name="The Broad Institute Genome Sequencing Center for Infectious Disease"/>
            <person name="Wu L."/>
            <person name="Ma J."/>
        </authorList>
    </citation>
    <scope>NUCLEOTIDE SEQUENCE [LARGE SCALE GENOMIC DNA]</scope>
    <source>
        <strain evidence="8">CGMCC 4.7277</strain>
    </source>
</reference>
<dbReference type="Proteomes" id="UP001596084">
    <property type="component" value="Unassembled WGS sequence"/>
</dbReference>
<evidence type="ECO:0000256" key="4">
    <source>
        <dbReference type="ARBA" id="ARBA00022801"/>
    </source>
</evidence>
<dbReference type="InterPro" id="IPR006330">
    <property type="entry name" value="Ado/ade_deaminase"/>
</dbReference>
<evidence type="ECO:0000256" key="1">
    <source>
        <dbReference type="ARBA" id="ARBA00001947"/>
    </source>
</evidence>
<keyword evidence="4" id="KW-0378">Hydrolase</keyword>
<comment type="cofactor">
    <cofactor evidence="1">
        <name>Zn(2+)</name>
        <dbReference type="ChEBI" id="CHEBI:29105"/>
    </cofactor>
</comment>